<evidence type="ECO:0008006" key="3">
    <source>
        <dbReference type="Google" id="ProtNLM"/>
    </source>
</evidence>
<dbReference type="OrthoDB" id="1488462at2"/>
<gene>
    <name evidence="1" type="ORF">E5K02_10850</name>
</gene>
<evidence type="ECO:0000313" key="1">
    <source>
        <dbReference type="EMBL" id="TGE26897.1"/>
    </source>
</evidence>
<dbReference type="Proteomes" id="UP000298471">
    <property type="component" value="Unassembled WGS sequence"/>
</dbReference>
<evidence type="ECO:0000313" key="2">
    <source>
        <dbReference type="Proteomes" id="UP000298471"/>
    </source>
</evidence>
<sequence length="652" mass="72152">MAIKLLKLKWFGAGVFQDPDTPQDYGNLYEAERYEFDTATRKVTFTNASGPDVGRNTYRQNLGNNDPDPVDVSWPLNVPFYSEFAGAIWSGYYHDGEGGFTITEVVLQATAVATSATCFGFADGSIVVTPAGGTGVWSYEWADGPITKDRAGIKAGIYRVTVRDANFTQVEVEVEVKQSPQLQVLLKKTPDSVMLEVSGGVPPYSFLWDDGPTTPGRTKLGTGSYACVVTDAQLCQAETVVFEVIENNFFWSGNPITLPLDAGDDYRADPSTKPNLSFICEVWIELEYGSDVFVQVGSTLEQPADRHGRTTFQVQQLLARFLQHHVPAVGQTAITRADGLFKRFYLKHAEVYGTPPVRSGTTSLVQNYVALGGLNFHEQQTRTWFNYFTEAKPFLTWEVNPKPAAADQPEFLYYLVPSLQVTSFAPRVAVTFSDGSQEAFLLDTVFGAGLFEIYCIPAGFQQLGLSDRAAKQVVSWEVSVVDEDGVLLSEKRHYVLDRRPVAQRRYLLYANSLGGMNTYVATGEADQEAEVTGEEAQLDLALDYDPLRGDTAVQERQLRPVLKLASGKHLTRVTMYGLQDLLLSRRVLLRNGLRWVPGFLKTKQVPIVSEGKAIQTLDLEFYLPRESFFTPYLPPVPANQPVLPVGPESGAL</sequence>
<reference evidence="1 2" key="1">
    <citation type="submission" date="2019-04" db="EMBL/GenBank/DDBJ databases">
        <authorList>
            <person name="Feng G."/>
            <person name="Zhang J."/>
            <person name="Zhu H."/>
        </authorList>
    </citation>
    <scope>NUCLEOTIDE SEQUENCE [LARGE SCALE GENOMIC DNA]</scope>
    <source>
        <strain evidence="1 2">9PBR-1</strain>
    </source>
</reference>
<dbReference type="InterPro" id="IPR025667">
    <property type="entry name" value="SprB_repeat"/>
</dbReference>
<dbReference type="EMBL" id="SRMB01000002">
    <property type="protein sequence ID" value="TGE26897.1"/>
    <property type="molecule type" value="Genomic_DNA"/>
</dbReference>
<dbReference type="RefSeq" id="WP_135394826.1">
    <property type="nucleotide sequence ID" value="NZ_SRMB01000002.1"/>
</dbReference>
<proteinExistence type="predicted"/>
<keyword evidence="2" id="KW-1185">Reference proteome</keyword>
<comment type="caution">
    <text evidence="1">The sequence shown here is derived from an EMBL/GenBank/DDBJ whole genome shotgun (WGS) entry which is preliminary data.</text>
</comment>
<dbReference type="Pfam" id="PF13573">
    <property type="entry name" value="SprB"/>
    <property type="match status" value="2"/>
</dbReference>
<dbReference type="AlphaFoldDB" id="A0A4Z0QA05"/>
<name>A0A4Z0QA05_9BACT</name>
<protein>
    <recommendedName>
        <fullName evidence="3">SprB repeat-containing protein</fullName>
    </recommendedName>
</protein>
<organism evidence="1 2">
    <name type="scientific">Hymenobacter metallicola</name>
    <dbReference type="NCBI Taxonomy" id="2563114"/>
    <lineage>
        <taxon>Bacteria</taxon>
        <taxon>Pseudomonadati</taxon>
        <taxon>Bacteroidota</taxon>
        <taxon>Cytophagia</taxon>
        <taxon>Cytophagales</taxon>
        <taxon>Hymenobacteraceae</taxon>
        <taxon>Hymenobacter</taxon>
    </lineage>
</organism>
<accession>A0A4Z0QA05</accession>